<comment type="caution">
    <text evidence="3">The sequence shown here is derived from an EMBL/GenBank/DDBJ whole genome shotgun (WGS) entry which is preliminary data.</text>
</comment>
<reference evidence="3 4" key="1">
    <citation type="submission" date="2019-02" db="EMBL/GenBank/DDBJ databases">
        <title>Bacterial novel species isolated from soil.</title>
        <authorList>
            <person name="Jung H.-Y."/>
        </authorList>
    </citation>
    <scope>NUCLEOTIDE SEQUENCE [LARGE SCALE GENOMIC DNA]</scope>
    <source>
        <strain evidence="3 4">1-3-3-3</strain>
    </source>
</reference>
<dbReference type="EMBL" id="SEWE01000083">
    <property type="protein sequence ID" value="RYU74172.1"/>
    <property type="molecule type" value="Genomic_DNA"/>
</dbReference>
<evidence type="ECO:0000313" key="4">
    <source>
        <dbReference type="Proteomes" id="UP000294155"/>
    </source>
</evidence>
<evidence type="ECO:0000256" key="1">
    <source>
        <dbReference type="SAM" id="MobiDB-lite"/>
    </source>
</evidence>
<evidence type="ECO:0000256" key="2">
    <source>
        <dbReference type="SAM" id="SignalP"/>
    </source>
</evidence>
<feature type="region of interest" description="Disordered" evidence="1">
    <location>
        <begin position="114"/>
        <end position="134"/>
    </location>
</feature>
<feature type="signal peptide" evidence="2">
    <location>
        <begin position="1"/>
        <end position="20"/>
    </location>
</feature>
<protein>
    <submittedName>
        <fullName evidence="3">Uncharacterized protein</fullName>
    </submittedName>
</protein>
<dbReference type="OrthoDB" id="882497at2"/>
<dbReference type="Proteomes" id="UP000294155">
    <property type="component" value="Unassembled WGS sequence"/>
</dbReference>
<dbReference type="RefSeq" id="WP_129923166.1">
    <property type="nucleotide sequence ID" value="NZ_SEWE01000083.1"/>
</dbReference>
<proteinExistence type="predicted"/>
<organism evidence="3 4">
    <name type="scientific">Hymenobacter persicinus</name>
    <dbReference type="NCBI Taxonomy" id="2025506"/>
    <lineage>
        <taxon>Bacteria</taxon>
        <taxon>Pseudomonadati</taxon>
        <taxon>Bacteroidota</taxon>
        <taxon>Cytophagia</taxon>
        <taxon>Cytophagales</taxon>
        <taxon>Hymenobacteraceae</taxon>
        <taxon>Hymenobacter</taxon>
    </lineage>
</organism>
<dbReference type="AlphaFoldDB" id="A0A4Q5L679"/>
<gene>
    <name evidence="3" type="ORF">EWM57_20495</name>
</gene>
<sequence length="134" mass="15262">MKTLFLTLFLLTGLVAGASAQMRDRHAERPGSGEVPVARVDEMTRQMCDRLHLNEAQYIRLRAANQIKIARLDEIQWQYKDDPNQQRVLMSELEAQYEVECGRILTPSQLSLFRSEQHRDSVPAQPDPNEGGLG</sequence>
<name>A0A4Q5L679_9BACT</name>
<keyword evidence="4" id="KW-1185">Reference proteome</keyword>
<feature type="chain" id="PRO_5020364869" evidence="2">
    <location>
        <begin position="21"/>
        <end position="134"/>
    </location>
</feature>
<evidence type="ECO:0000313" key="3">
    <source>
        <dbReference type="EMBL" id="RYU74172.1"/>
    </source>
</evidence>
<keyword evidence="2" id="KW-0732">Signal</keyword>
<accession>A0A4Q5L679</accession>